<dbReference type="InterPro" id="IPR017136">
    <property type="entry name" value="UCP037205"/>
</dbReference>
<reference evidence="2" key="1">
    <citation type="journal article" date="2019" name="Int. J. Syst. Evol. Microbiol.">
        <title>The Global Catalogue of Microorganisms (GCM) 10K type strain sequencing project: providing services to taxonomists for standard genome sequencing and annotation.</title>
        <authorList>
            <consortium name="The Broad Institute Genomics Platform"/>
            <consortium name="The Broad Institute Genome Sequencing Center for Infectious Disease"/>
            <person name="Wu L."/>
            <person name="Ma J."/>
        </authorList>
    </citation>
    <scope>NUCLEOTIDE SEQUENCE [LARGE SCALE GENOMIC DNA]</scope>
    <source>
        <strain evidence="2">CG52</strain>
    </source>
</reference>
<keyword evidence="2" id="KW-1185">Reference proteome</keyword>
<evidence type="ECO:0000313" key="2">
    <source>
        <dbReference type="Proteomes" id="UP001597322"/>
    </source>
</evidence>
<dbReference type="RefSeq" id="WP_377400094.1">
    <property type="nucleotide sequence ID" value="NZ_JBHUEQ010000016.1"/>
</dbReference>
<dbReference type="PANTHER" id="PTHR37463:SF1">
    <property type="entry name" value="DUF2256 DOMAIN-CONTAINING PROTEIN"/>
    <property type="match status" value="1"/>
</dbReference>
<accession>A0ABW4M5F5</accession>
<dbReference type="EMBL" id="JBHUEQ010000016">
    <property type="protein sequence ID" value="MFD1745770.1"/>
    <property type="molecule type" value="Genomic_DNA"/>
</dbReference>
<dbReference type="Pfam" id="PF10013">
    <property type="entry name" value="DUF2256"/>
    <property type="match status" value="1"/>
</dbReference>
<proteinExistence type="predicted"/>
<organism evidence="1 2">
    <name type="scientific">Rhizobium helianthi</name>
    <dbReference type="NCBI Taxonomy" id="1132695"/>
    <lineage>
        <taxon>Bacteria</taxon>
        <taxon>Pseudomonadati</taxon>
        <taxon>Pseudomonadota</taxon>
        <taxon>Alphaproteobacteria</taxon>
        <taxon>Hyphomicrobiales</taxon>
        <taxon>Rhizobiaceae</taxon>
        <taxon>Rhizobium/Agrobacterium group</taxon>
        <taxon>Rhizobium</taxon>
    </lineage>
</organism>
<sequence length="50" mass="6125">MPKHQKKSELPSKICVVCARPFSWRRKWARDWETVKYCSDRCRQSKGDRR</sequence>
<dbReference type="Proteomes" id="UP001597322">
    <property type="component" value="Unassembled WGS sequence"/>
</dbReference>
<dbReference type="PANTHER" id="PTHR37463">
    <property type="entry name" value="GSL3115 PROTEIN"/>
    <property type="match status" value="1"/>
</dbReference>
<evidence type="ECO:0000313" key="1">
    <source>
        <dbReference type="EMBL" id="MFD1745770.1"/>
    </source>
</evidence>
<dbReference type="PIRSF" id="PIRSF037205">
    <property type="entry name" value="UCP037205"/>
    <property type="match status" value="1"/>
</dbReference>
<name>A0ABW4M5F5_9HYPH</name>
<gene>
    <name evidence="1" type="ORF">ACFSE1_09885</name>
</gene>
<comment type="caution">
    <text evidence="1">The sequence shown here is derived from an EMBL/GenBank/DDBJ whole genome shotgun (WGS) entry which is preliminary data.</text>
</comment>
<protein>
    <submittedName>
        <fullName evidence="1">DUF2256 domain-containing protein</fullName>
    </submittedName>
</protein>